<comment type="caution">
    <text evidence="2">The sequence shown here is derived from an EMBL/GenBank/DDBJ whole genome shotgun (WGS) entry which is preliminary data.</text>
</comment>
<name>A0A8H6RLD9_9PEZI</name>
<reference evidence="2" key="1">
    <citation type="submission" date="2020-04" db="EMBL/GenBank/DDBJ databases">
        <title>Draft genome resource of the tomato pathogen Pseudocercospora fuligena.</title>
        <authorList>
            <person name="Zaccaron A."/>
        </authorList>
    </citation>
    <scope>NUCLEOTIDE SEQUENCE</scope>
    <source>
        <strain evidence="2">PF001</strain>
    </source>
</reference>
<dbReference type="EMBL" id="JABCIY010000150">
    <property type="protein sequence ID" value="KAF7192201.1"/>
    <property type="molecule type" value="Genomic_DNA"/>
</dbReference>
<organism evidence="2 3">
    <name type="scientific">Pseudocercospora fuligena</name>
    <dbReference type="NCBI Taxonomy" id="685502"/>
    <lineage>
        <taxon>Eukaryota</taxon>
        <taxon>Fungi</taxon>
        <taxon>Dikarya</taxon>
        <taxon>Ascomycota</taxon>
        <taxon>Pezizomycotina</taxon>
        <taxon>Dothideomycetes</taxon>
        <taxon>Dothideomycetidae</taxon>
        <taxon>Mycosphaerellales</taxon>
        <taxon>Mycosphaerellaceae</taxon>
        <taxon>Pseudocercospora</taxon>
    </lineage>
</organism>
<dbReference type="Proteomes" id="UP000660729">
    <property type="component" value="Unassembled WGS sequence"/>
</dbReference>
<gene>
    <name evidence="2" type="ORF">HII31_06587</name>
</gene>
<protein>
    <recommendedName>
        <fullName evidence="4">Secreted protein</fullName>
    </recommendedName>
</protein>
<evidence type="ECO:0008006" key="4">
    <source>
        <dbReference type="Google" id="ProtNLM"/>
    </source>
</evidence>
<evidence type="ECO:0000256" key="1">
    <source>
        <dbReference type="SAM" id="SignalP"/>
    </source>
</evidence>
<proteinExistence type="predicted"/>
<feature type="signal peptide" evidence="1">
    <location>
        <begin position="1"/>
        <end position="27"/>
    </location>
</feature>
<dbReference type="AlphaFoldDB" id="A0A8H6RLD9"/>
<keyword evidence="3" id="KW-1185">Reference proteome</keyword>
<keyword evidence="1" id="KW-0732">Signal</keyword>
<sequence>MRRCPMSTRHIYLFLLMICIFHDHGRSCYSTSLFECEYAYHCCCRRRFPATAIPARHPFAGILRSAGQESIPARFVRPILGLYACDAGLGTLQLPTLLSIADHAFRTIQHDKLRRMRSPARLPRKLDLLASHCPR</sequence>
<evidence type="ECO:0000313" key="2">
    <source>
        <dbReference type="EMBL" id="KAF7192201.1"/>
    </source>
</evidence>
<feature type="chain" id="PRO_5034024651" description="Secreted protein" evidence="1">
    <location>
        <begin position="28"/>
        <end position="135"/>
    </location>
</feature>
<evidence type="ECO:0000313" key="3">
    <source>
        <dbReference type="Proteomes" id="UP000660729"/>
    </source>
</evidence>
<accession>A0A8H6RLD9</accession>